<evidence type="ECO:0000313" key="4">
    <source>
        <dbReference type="Proteomes" id="UP000005234"/>
    </source>
</evidence>
<feature type="domain" description="FAD-binding FR-type" evidence="2">
    <location>
        <begin position="13"/>
        <end position="119"/>
    </location>
</feature>
<dbReference type="Pfam" id="PF04954">
    <property type="entry name" value="SIP"/>
    <property type="match status" value="1"/>
</dbReference>
<dbReference type="Gene3D" id="2.40.30.10">
    <property type="entry name" value="Translation factors"/>
    <property type="match status" value="1"/>
</dbReference>
<dbReference type="GO" id="GO:0016491">
    <property type="term" value="F:oxidoreductase activity"/>
    <property type="evidence" value="ECO:0007669"/>
    <property type="project" value="InterPro"/>
</dbReference>
<dbReference type="eggNOG" id="COG2375">
    <property type="taxonomic scope" value="Bacteria"/>
</dbReference>
<dbReference type="InterPro" id="IPR039261">
    <property type="entry name" value="FNR_nucleotide-bd"/>
</dbReference>
<dbReference type="KEGG" id="fau:Fraau_1948"/>
<reference evidence="3" key="1">
    <citation type="submission" date="2012-02" db="EMBL/GenBank/DDBJ databases">
        <title>The complete genome of Frateuria aurantia DSM 6220.</title>
        <authorList>
            <consortium name="US DOE Joint Genome Institute (JGI-PGF)"/>
            <person name="Lucas S."/>
            <person name="Copeland A."/>
            <person name="Lapidus A."/>
            <person name="Glavina del Rio T."/>
            <person name="Dalin E."/>
            <person name="Tice H."/>
            <person name="Bruce D."/>
            <person name="Goodwin L."/>
            <person name="Pitluck S."/>
            <person name="Peters L."/>
            <person name="Ovchinnikova G."/>
            <person name="Teshima H."/>
            <person name="Kyrpides N."/>
            <person name="Mavromatis K."/>
            <person name="Ivanova N."/>
            <person name="Brettin T."/>
            <person name="Detter J.C."/>
            <person name="Han C."/>
            <person name="Larimer F."/>
            <person name="Land M."/>
            <person name="Hauser L."/>
            <person name="Markowitz V."/>
            <person name="Cheng J.-F."/>
            <person name="Hugenholtz P."/>
            <person name="Woyke T."/>
            <person name="Wu D."/>
            <person name="Brambilla E."/>
            <person name="Klenk H.-P."/>
            <person name="Eisen J.A."/>
        </authorList>
    </citation>
    <scope>NUCLEOTIDE SEQUENCE</scope>
    <source>
        <strain evidence="3">DSM 6220</strain>
    </source>
</reference>
<comment type="similarity">
    <text evidence="1">Belongs to the SIP oxidoreductase family.</text>
</comment>
<evidence type="ECO:0000259" key="2">
    <source>
        <dbReference type="PROSITE" id="PS51384"/>
    </source>
</evidence>
<dbReference type="Gene3D" id="3.40.50.80">
    <property type="entry name" value="Nucleotide-binding domain of ferredoxin-NADP reductase (FNR) module"/>
    <property type="match status" value="1"/>
</dbReference>
<dbReference type="CDD" id="cd06193">
    <property type="entry name" value="siderophore_interacting"/>
    <property type="match status" value="1"/>
</dbReference>
<name>H8L1S7_FRAAD</name>
<dbReference type="InterPro" id="IPR013113">
    <property type="entry name" value="SIP_FAD-bd"/>
</dbReference>
<dbReference type="InterPro" id="IPR017938">
    <property type="entry name" value="Riboflavin_synthase-like_b-brl"/>
</dbReference>
<dbReference type="InterPro" id="IPR039374">
    <property type="entry name" value="SIP_fam"/>
</dbReference>
<evidence type="ECO:0000256" key="1">
    <source>
        <dbReference type="ARBA" id="ARBA00035644"/>
    </source>
</evidence>
<dbReference type="Proteomes" id="UP000005234">
    <property type="component" value="Chromosome"/>
</dbReference>
<dbReference type="PANTHER" id="PTHR30157">
    <property type="entry name" value="FERRIC REDUCTASE, NADPH-DEPENDENT"/>
    <property type="match status" value="1"/>
</dbReference>
<dbReference type="PANTHER" id="PTHR30157:SF0">
    <property type="entry name" value="NADPH-DEPENDENT FERRIC-CHELATE REDUCTASE"/>
    <property type="match status" value="1"/>
</dbReference>
<dbReference type="HOGENOM" id="CLU_040923_2_1_6"/>
<dbReference type="EMBL" id="CP003350">
    <property type="protein sequence ID" value="AFC86338.1"/>
    <property type="molecule type" value="Genomic_DNA"/>
</dbReference>
<evidence type="ECO:0000313" key="3">
    <source>
        <dbReference type="EMBL" id="AFC86338.1"/>
    </source>
</evidence>
<keyword evidence="4" id="KW-1185">Reference proteome</keyword>
<dbReference type="RefSeq" id="WP_014403343.1">
    <property type="nucleotide sequence ID" value="NC_017033.1"/>
</dbReference>
<protein>
    <submittedName>
        <fullName evidence="3">Siderophore-interacting protein</fullName>
    </submittedName>
</protein>
<dbReference type="OrthoDB" id="9814826at2"/>
<dbReference type="SUPFAM" id="SSF63380">
    <property type="entry name" value="Riboflavin synthase domain-like"/>
    <property type="match status" value="1"/>
</dbReference>
<dbReference type="InterPro" id="IPR017927">
    <property type="entry name" value="FAD-bd_FR_type"/>
</dbReference>
<accession>H8L1S7</accession>
<organism evidence="3 4">
    <name type="scientific">Frateuria aurantia (strain ATCC 33424 / DSM 6220 / KCTC 2777 / LMG 1558 / NBRC 3245 / NCIMB 13370)</name>
    <name type="common">Acetobacter aurantius</name>
    <dbReference type="NCBI Taxonomy" id="767434"/>
    <lineage>
        <taxon>Bacteria</taxon>
        <taxon>Pseudomonadati</taxon>
        <taxon>Pseudomonadota</taxon>
        <taxon>Gammaproteobacteria</taxon>
        <taxon>Lysobacterales</taxon>
        <taxon>Rhodanobacteraceae</taxon>
        <taxon>Frateuria</taxon>
    </lineage>
</organism>
<gene>
    <name evidence="3" type="ordered locus">Fraau_1948</name>
</gene>
<dbReference type="Pfam" id="PF08021">
    <property type="entry name" value="FAD_binding_9"/>
    <property type="match status" value="1"/>
</dbReference>
<dbReference type="AlphaFoldDB" id="H8L1S7"/>
<proteinExistence type="inferred from homology"/>
<dbReference type="STRING" id="767434.Fraau_1948"/>
<sequence>MIELEEAAMAVSPMPHRVVVDEVLQLGPHLRRIVFEGETLASLAVSLPAQWLKVGIPDVSGSGLVQRAYTIRGAYRGWGVVVVDFVLHADAGPVAAWARRAVVGDVAYLGGADGGYQLDPAADWYLLAGDETALPAIASILEFLPEDGRPTCVVIEVPTVDDIQALGYPDGTEVHWLARDREPAPEGRLRETLAGLCLPVGTGQIFLAGEMTLVSAIRQDLAGAVLSARVDAAAYWTREPASRSSSGQTGQPVLQYV</sequence>
<dbReference type="InterPro" id="IPR007037">
    <property type="entry name" value="SIP_rossman_dom"/>
</dbReference>
<dbReference type="PROSITE" id="PS51384">
    <property type="entry name" value="FAD_FR"/>
    <property type="match status" value="1"/>
</dbReference>